<dbReference type="EMBL" id="AY939844">
    <property type="protein sequence ID" value="AAX44668.1"/>
    <property type="molecule type" value="Genomic_DNA"/>
</dbReference>
<keyword evidence="3 4" id="KW-0408">Iron</keyword>
<dbReference type="KEGG" id="vg:3294320"/>
<dbReference type="SMR" id="Q58M64"/>
<evidence type="ECO:0000256" key="3">
    <source>
        <dbReference type="ARBA" id="ARBA00023004"/>
    </source>
</evidence>
<organism evidence="5 7">
    <name type="scientific">Prochlorococcus phage P-SSM2</name>
    <dbReference type="NCBI Taxonomy" id="268746"/>
    <lineage>
        <taxon>Viruses</taxon>
        <taxon>Duplodnaviria</taxon>
        <taxon>Heunggongvirae</taxon>
        <taxon>Uroviricota</taxon>
        <taxon>Caudoviricetes</taxon>
        <taxon>Pantevenvirales</taxon>
        <taxon>Kyanoviridae</taxon>
        <taxon>Salacisavirus</taxon>
        <taxon>Salacisavirus pssm2</taxon>
    </lineage>
</organism>
<keyword evidence="7" id="KW-1185">Reference proteome</keyword>
<evidence type="ECO:0000256" key="1">
    <source>
        <dbReference type="ARBA" id="ARBA00022617"/>
    </source>
</evidence>
<dbReference type="GO" id="GO:0006979">
    <property type="term" value="P:response to oxidative stress"/>
    <property type="evidence" value="ECO:0007669"/>
    <property type="project" value="TreeGrafter"/>
</dbReference>
<dbReference type="CDD" id="cd19165">
    <property type="entry name" value="HemeO"/>
    <property type="match status" value="1"/>
</dbReference>
<reference evidence="6 8" key="2">
    <citation type="submission" date="2009-10" db="EMBL/GenBank/DDBJ databases">
        <title>The Genome Sequence of Prochlorococcus phage P-SSM2.</title>
        <authorList>
            <consortium name="The Broad Institute Genome Sequencing Platform"/>
            <person name="Henn M.R."/>
            <person name="Sullivan M.S."/>
            <person name="Osburne M.S."/>
            <person name="Levin J."/>
            <person name="Malboeuf C."/>
            <person name="Casali M."/>
            <person name="Russ C."/>
            <person name="Lennon N."/>
            <person name="Chapman S.B."/>
            <person name="Erlich R."/>
            <person name="Young S.K."/>
            <person name="Koehrsen M."/>
            <person name="Yandava C."/>
            <person name="Zeng Q."/>
            <person name="Alvarado L."/>
            <person name="Anderson S."/>
            <person name="Berlin A."/>
            <person name="Borenstein D."/>
            <person name="Chen Z."/>
            <person name="Engels R."/>
            <person name="Freedman E."/>
            <person name="Gellesch M."/>
            <person name="Goldberg J."/>
            <person name="Green L."/>
            <person name="Griggs A."/>
            <person name="Gujja S."/>
            <person name="Heilman E.R."/>
            <person name="Heiman D."/>
            <person name="Hepburn T."/>
            <person name="Howarth C."/>
            <person name="Jen D."/>
            <person name="Larson L."/>
            <person name="Lewis B."/>
            <person name="Mehta T."/>
            <person name="Park D."/>
            <person name="Pearson M."/>
            <person name="Richards J."/>
            <person name="Rizzolo K."/>
            <person name="Roberts A."/>
            <person name="Ryan E."/>
            <person name="Saif S."/>
            <person name="Shea T."/>
            <person name="Shenoy N."/>
            <person name="Sisk P."/>
            <person name="Stolte C."/>
            <person name="Sykes S."/>
            <person name="Walk T."/>
            <person name="White J."/>
            <person name="Yu Q."/>
            <person name="Coleman M.L."/>
            <person name="Huang K.H."/>
            <person name="Weigele P.R."/>
            <person name="DeFrancesco A.S."/>
            <person name="Kern S.E."/>
            <person name="Thompson L.R."/>
            <person name="Fu R."/>
            <person name="Hombeck B."/>
            <person name="Chisholm S.W."/>
            <person name="Haas B."/>
            <person name="Nusbaum C."/>
            <person name="Birren B."/>
        </authorList>
    </citation>
    <scope>NUCLEOTIDE SEQUENCE [LARGE SCALE GENOMIC DNA]</scope>
    <source>
        <strain evidence="6">P-SSM2</strain>
    </source>
</reference>
<dbReference type="InterPro" id="IPR016084">
    <property type="entry name" value="Haem_Oase-like_multi-hlx"/>
</dbReference>
<reference evidence="5 7" key="1">
    <citation type="journal article" date="2005" name="PLoS Biol.">
        <title>Three Prochlorococcus cyanophage genomes: signature features and ecological interpretations.</title>
        <authorList>
            <person name="Sullivan M.B."/>
            <person name="Coleman M.L."/>
            <person name="Weigele P."/>
            <person name="Rohwer F."/>
            <person name="Chisholm S.W."/>
        </authorList>
    </citation>
    <scope>NUCLEOTIDE SEQUENCE</scope>
</reference>
<evidence type="ECO:0000256" key="2">
    <source>
        <dbReference type="ARBA" id="ARBA00022723"/>
    </source>
</evidence>
<feature type="binding site" description="axial binding residue" evidence="4">
    <location>
        <position position="18"/>
    </location>
    <ligand>
        <name>heme b</name>
        <dbReference type="ChEBI" id="CHEBI:60344"/>
    </ligand>
    <ligandPart>
        <name>Fe</name>
        <dbReference type="ChEBI" id="CHEBI:18248"/>
    </ligandPart>
</feature>
<dbReference type="Proteomes" id="UP000013923">
    <property type="component" value="Genome"/>
</dbReference>
<dbReference type="Gene3D" id="1.20.910.10">
    <property type="entry name" value="Heme oxygenase-like"/>
    <property type="match status" value="1"/>
</dbReference>
<organismHost>
    <name type="scientific">Prochlorococcus</name>
    <dbReference type="NCBI Taxonomy" id="1218"/>
</organismHost>
<dbReference type="GO" id="GO:0042167">
    <property type="term" value="P:heme catabolic process"/>
    <property type="evidence" value="ECO:0007669"/>
    <property type="project" value="TreeGrafter"/>
</dbReference>
<evidence type="ECO:0000313" key="8">
    <source>
        <dbReference type="Proteomes" id="UP000013923"/>
    </source>
</evidence>
<dbReference type="InterPro" id="IPR016053">
    <property type="entry name" value="Haem_Oase-like"/>
</dbReference>
<dbReference type="GO" id="GO:0046872">
    <property type="term" value="F:metal ion binding"/>
    <property type="evidence" value="ECO:0007669"/>
    <property type="project" value="UniProtKB-KW"/>
</dbReference>
<dbReference type="GO" id="GO:0006788">
    <property type="term" value="P:heme oxidation"/>
    <property type="evidence" value="ECO:0007669"/>
    <property type="project" value="InterPro"/>
</dbReference>
<gene>
    <name evidence="6" type="ORF">PCMG_00291</name>
    <name evidence="5" type="ORF">PSSM2_291</name>
</gene>
<dbReference type="SUPFAM" id="SSF48613">
    <property type="entry name" value="Heme oxygenase-like"/>
    <property type="match status" value="1"/>
</dbReference>
<dbReference type="EMBL" id="GU071092">
    <property type="protein sequence ID" value="ACY76167.1"/>
    <property type="molecule type" value="Genomic_DNA"/>
</dbReference>
<dbReference type="GO" id="GO:0004392">
    <property type="term" value="F:heme oxygenase (decyclizing) activity"/>
    <property type="evidence" value="ECO:0007669"/>
    <property type="project" value="InterPro"/>
</dbReference>
<dbReference type="Proteomes" id="UP000000991">
    <property type="component" value="Segment"/>
</dbReference>
<evidence type="ECO:0000256" key="4">
    <source>
        <dbReference type="PIRSR" id="PIRSR000343-2"/>
    </source>
</evidence>
<dbReference type="Pfam" id="PF01126">
    <property type="entry name" value="Heme_oxygenase"/>
    <property type="match status" value="1"/>
</dbReference>
<dbReference type="PRINTS" id="PR00088">
    <property type="entry name" value="HAEMOXYGNASE"/>
</dbReference>
<dbReference type="OrthoDB" id="13111at10239"/>
<proteinExistence type="predicted"/>
<dbReference type="InterPro" id="IPR002051">
    <property type="entry name" value="Haem_Oase"/>
</dbReference>
<sequence length="233" mass="26907">MTVADFSVQIKEGTKKSHSAAENTSFVASFLRGVVSKESYKALVKDLYYVYRTLEEEFEKHKDHPVVGKLYLPELNRVNALERDLRFYYGPIWRSLIMPSEACANYVSRIKCCSIEDPTLLVGHHYTRYLGDLSGGQILKGIAEKAMGLKDEGLYFYDFDKIENAKKYKDGYRAILNGLDVDQHQVDAIIVEANYAFRLNMYMFDTLEGNWFQSLIQMIFGFIKSILKKRKSE</sequence>
<evidence type="ECO:0000313" key="7">
    <source>
        <dbReference type="Proteomes" id="UP000000991"/>
    </source>
</evidence>
<name>Q58M64_BPPRM</name>
<dbReference type="RefSeq" id="YP_214522.1">
    <property type="nucleotide sequence ID" value="NC_006883.2"/>
</dbReference>
<dbReference type="PANTHER" id="PTHR10720:SF0">
    <property type="entry name" value="HEME OXYGENASE"/>
    <property type="match status" value="1"/>
</dbReference>
<protein>
    <submittedName>
        <fullName evidence="5">Heme oxygenase</fullName>
    </submittedName>
</protein>
<dbReference type="PIRSF" id="PIRSF000343">
    <property type="entry name" value="Haem_Oase"/>
    <property type="match status" value="1"/>
</dbReference>
<dbReference type="GeneID" id="3294320"/>
<evidence type="ECO:0000313" key="6">
    <source>
        <dbReference type="EMBL" id="ACY76167.1"/>
    </source>
</evidence>
<dbReference type="PANTHER" id="PTHR10720">
    <property type="entry name" value="HEME OXYGENASE"/>
    <property type="match status" value="1"/>
</dbReference>
<dbReference type="GO" id="GO:0020037">
    <property type="term" value="F:heme binding"/>
    <property type="evidence" value="ECO:0007669"/>
    <property type="project" value="TreeGrafter"/>
</dbReference>
<keyword evidence="1" id="KW-0349">Heme</keyword>
<keyword evidence="2 4" id="KW-0479">Metal-binding</keyword>
<evidence type="ECO:0000313" key="5">
    <source>
        <dbReference type="EMBL" id="AAX44668.1"/>
    </source>
</evidence>
<reference evidence="5 7" key="3">
    <citation type="journal article" date="2010" name="Environ. Microbiol.">
        <title>Genomic analysis of oceanic cyanobacterial myoviruses compared with T4-like myoviruses from diverse hosts and environments.</title>
        <authorList>
            <person name="Sullivan M.B."/>
            <person name="Huang K.H."/>
            <person name="Ignacio-Espinoza J.C."/>
            <person name="Berlin A.M."/>
            <person name="Kelly L."/>
            <person name="Weigele P.R."/>
            <person name="DeFrancesco A.S."/>
            <person name="Kern S.E."/>
            <person name="Thompson L.R."/>
            <person name="Young S."/>
            <person name="Yandava C."/>
            <person name="Fu R."/>
            <person name="Krastins B."/>
            <person name="Chase M."/>
            <person name="Sarracino D."/>
            <person name="Osburne M.S."/>
            <person name="Henn M.R."/>
            <person name="Chisholm S.W."/>
        </authorList>
    </citation>
    <scope>NUCLEOTIDE SEQUENCE [LARGE SCALE GENOMIC DNA]</scope>
</reference>
<accession>Q58M64</accession>